<feature type="region of interest" description="Disordered" evidence="6">
    <location>
        <begin position="238"/>
        <end position="270"/>
    </location>
</feature>
<dbReference type="OrthoDB" id="6092325at2759"/>
<evidence type="ECO:0000256" key="7">
    <source>
        <dbReference type="SAM" id="SignalP"/>
    </source>
</evidence>
<keyword evidence="9" id="KW-1185">Reference proteome</keyword>
<feature type="chain" id="PRO_5022703386" description="Meteorin-like protein" evidence="7">
    <location>
        <begin position="50"/>
        <end position="325"/>
    </location>
</feature>
<protein>
    <recommendedName>
        <fullName evidence="10">Meteorin-like protein</fullName>
    </recommendedName>
</protein>
<reference evidence="8 9" key="1">
    <citation type="submission" date="2019-08" db="EMBL/GenBank/DDBJ databases">
        <authorList>
            <person name="Alioto T."/>
            <person name="Alioto T."/>
            <person name="Gomez Garrido J."/>
        </authorList>
    </citation>
    <scope>NUCLEOTIDE SEQUENCE [LARGE SCALE GENOMIC DNA]</scope>
</reference>
<dbReference type="InterPro" id="IPR051998">
    <property type="entry name" value="Meteorin-like"/>
</dbReference>
<feature type="signal peptide" evidence="7">
    <location>
        <begin position="1"/>
        <end position="49"/>
    </location>
</feature>
<comment type="similarity">
    <text evidence="2">Belongs to the meteorin family.</text>
</comment>
<feature type="region of interest" description="Disordered" evidence="6">
    <location>
        <begin position="1"/>
        <end position="24"/>
    </location>
</feature>
<dbReference type="GO" id="GO:0005179">
    <property type="term" value="F:hormone activity"/>
    <property type="evidence" value="ECO:0007669"/>
    <property type="project" value="TreeGrafter"/>
</dbReference>
<name>A0A5E4NKI2_9HEMI</name>
<proteinExistence type="inferred from homology"/>
<evidence type="ECO:0000256" key="1">
    <source>
        <dbReference type="ARBA" id="ARBA00004613"/>
    </source>
</evidence>
<sequence length="325" mass="35454">MTGAAIPRLVRTGGQRRGDPSRGRSFVPAPAVALLLPLILLALATASRASDSCDWTGSGLTDSSEHSVRPVRLDKCWAGTVRWSYPRGALRVVFRLTGASGGREFRVCLKPDRLNGVRVLLDSAPRRLIAVYDYRSADEPASSPLRSRCFKSVGGTAAFYVEADKTGDRSGPVRFRYDLEPIATPTPELFVADSLDDECRPCTVEEMTQAYCTSSLVVQGTIVGVSYDGDVSRVRVSPTKAHRLPPEEDDRVQQPQQQRDGGDGERQRPMTITFGRGCRPAVGPGEFVFMARAKFDELALRCAPRLEEWRLAVKADKAPGCILAG</sequence>
<evidence type="ECO:0008006" key="10">
    <source>
        <dbReference type="Google" id="ProtNLM"/>
    </source>
</evidence>
<evidence type="ECO:0000256" key="6">
    <source>
        <dbReference type="SAM" id="MobiDB-lite"/>
    </source>
</evidence>
<dbReference type="Proteomes" id="UP000325440">
    <property type="component" value="Unassembled WGS sequence"/>
</dbReference>
<evidence type="ECO:0000313" key="8">
    <source>
        <dbReference type="EMBL" id="VVC44272.1"/>
    </source>
</evidence>
<evidence type="ECO:0000256" key="2">
    <source>
        <dbReference type="ARBA" id="ARBA00005669"/>
    </source>
</evidence>
<gene>
    <name evidence="8" type="ORF">CINCED_3A016300</name>
</gene>
<dbReference type="PANTHER" id="PTHR28593:SF3">
    <property type="entry name" value="METEORIN-LIKE PROTEIN"/>
    <property type="match status" value="1"/>
</dbReference>
<comment type="subcellular location">
    <subcellularLocation>
        <location evidence="1">Secreted</location>
    </subcellularLocation>
</comment>
<dbReference type="AlphaFoldDB" id="A0A5E4NKI2"/>
<dbReference type="GO" id="GO:0005615">
    <property type="term" value="C:extracellular space"/>
    <property type="evidence" value="ECO:0007669"/>
    <property type="project" value="TreeGrafter"/>
</dbReference>
<evidence type="ECO:0000256" key="5">
    <source>
        <dbReference type="ARBA" id="ARBA00023157"/>
    </source>
</evidence>
<evidence type="ECO:0000313" key="9">
    <source>
        <dbReference type="Proteomes" id="UP000325440"/>
    </source>
</evidence>
<keyword evidence="4 7" id="KW-0732">Signal</keyword>
<accession>A0A5E4NKI2</accession>
<evidence type="ECO:0000256" key="4">
    <source>
        <dbReference type="ARBA" id="ARBA00022729"/>
    </source>
</evidence>
<evidence type="ECO:0000256" key="3">
    <source>
        <dbReference type="ARBA" id="ARBA00022525"/>
    </source>
</evidence>
<dbReference type="PANTHER" id="PTHR28593">
    <property type="entry name" value="METEORIN-LIKE PROTEIN"/>
    <property type="match status" value="1"/>
</dbReference>
<keyword evidence="5" id="KW-1015">Disulfide bond</keyword>
<organism evidence="8 9">
    <name type="scientific">Cinara cedri</name>
    <dbReference type="NCBI Taxonomy" id="506608"/>
    <lineage>
        <taxon>Eukaryota</taxon>
        <taxon>Metazoa</taxon>
        <taxon>Ecdysozoa</taxon>
        <taxon>Arthropoda</taxon>
        <taxon>Hexapoda</taxon>
        <taxon>Insecta</taxon>
        <taxon>Pterygota</taxon>
        <taxon>Neoptera</taxon>
        <taxon>Paraneoptera</taxon>
        <taxon>Hemiptera</taxon>
        <taxon>Sternorrhyncha</taxon>
        <taxon>Aphidomorpha</taxon>
        <taxon>Aphidoidea</taxon>
        <taxon>Aphididae</taxon>
        <taxon>Lachninae</taxon>
        <taxon>Cinara</taxon>
    </lineage>
</organism>
<dbReference type="EMBL" id="CABPRJ010002377">
    <property type="protein sequence ID" value="VVC44272.1"/>
    <property type="molecule type" value="Genomic_DNA"/>
</dbReference>
<keyword evidence="3" id="KW-0964">Secreted</keyword>